<dbReference type="GeneID" id="13301157"/>
<proteinExistence type="predicted"/>
<dbReference type="EMBL" id="CP023154">
    <property type="protein sequence ID" value="QEK79616.1"/>
    <property type="molecule type" value="Genomic_DNA"/>
</dbReference>
<feature type="domain" description="Metallo-beta-lactamase" evidence="1">
    <location>
        <begin position="3"/>
        <end position="221"/>
    </location>
</feature>
<dbReference type="InterPro" id="IPR052926">
    <property type="entry name" value="Metallo-beta-lactamase_dom"/>
</dbReference>
<dbReference type="GO" id="GO:0016787">
    <property type="term" value="F:hydrolase activity"/>
    <property type="evidence" value="ECO:0007669"/>
    <property type="project" value="UniProtKB-KW"/>
</dbReference>
<keyword evidence="2" id="KW-0378">Hydrolase</keyword>
<name>A0A5C0XQU8_PYRFU</name>
<dbReference type="GO" id="GO:0016740">
    <property type="term" value="F:transferase activity"/>
    <property type="evidence" value="ECO:0007669"/>
    <property type="project" value="TreeGrafter"/>
</dbReference>
<dbReference type="RefSeq" id="WP_011013167.1">
    <property type="nucleotide sequence ID" value="NC_003413.1"/>
</dbReference>
<evidence type="ECO:0000313" key="3">
    <source>
        <dbReference type="Proteomes" id="UP000324354"/>
    </source>
</evidence>
<dbReference type="Pfam" id="PF00753">
    <property type="entry name" value="Lactamase_B"/>
    <property type="match status" value="1"/>
</dbReference>
<dbReference type="PANTHER" id="PTHR13754">
    <property type="entry name" value="METALLO-BETA-LACTAMASE SUPERFAMILY PROTEIN"/>
    <property type="match status" value="1"/>
</dbReference>
<organism evidence="2 3">
    <name type="scientific">Pyrococcus furiosus (strain ATCC 43587 / DSM 3638 / JCM 8422 / Vc1)</name>
    <dbReference type="NCBI Taxonomy" id="186497"/>
    <lineage>
        <taxon>Archaea</taxon>
        <taxon>Methanobacteriati</taxon>
        <taxon>Methanobacteriota</taxon>
        <taxon>Thermococci</taxon>
        <taxon>Thermococcales</taxon>
        <taxon>Thermococcaceae</taxon>
        <taxon>Pyrococcus</taxon>
    </lineage>
</organism>
<dbReference type="InterPro" id="IPR041712">
    <property type="entry name" value="DHPS-like_MBL-fold"/>
</dbReference>
<dbReference type="Proteomes" id="UP000324354">
    <property type="component" value="Chromosome"/>
</dbReference>
<dbReference type="Gene3D" id="3.60.15.10">
    <property type="entry name" value="Ribonuclease Z/Hydroxyacylglutathione hydrolase-like"/>
    <property type="match status" value="1"/>
</dbReference>
<gene>
    <name evidence="2" type="ORF">PFDSM3638_10200</name>
</gene>
<sequence>MKKGFSALVEHNGYRVLVDTGTDGKILLNNMEGLGIDPNSIDALFLTHGHYDHTGGIAELLKARKDTLDVYAHPRIFEKRIALKPKRRDIGIPFSQEELESLGAIFHLNDKALEFLPGLISSGEIKRETWDRAVGYLLNNEKDPVRDDMALLIDLGDKIAVITGCGHSGILNIAKHAVEISKKPIRALIGGFHLRGASITILEDAVRGLKELNVEMLYPGHCTGIDEYAYLRMKLKAEHLNVGKEIVIK</sequence>
<reference evidence="2 3" key="1">
    <citation type="submission" date="2017-08" db="EMBL/GenBank/DDBJ databases">
        <title>Resequencing and Reannotation of the genome of Pyrococcus furiosus type strain DSM3638.</title>
        <authorList>
            <person name="Reichelt R.M."/>
            <person name="Bunk B."/>
        </authorList>
    </citation>
    <scope>NUCLEOTIDE SEQUENCE [LARGE SCALE GENOMIC DNA]</scope>
    <source>
        <strain evidence="2 3">DSM 3638</strain>
    </source>
</reference>
<dbReference type="PANTHER" id="PTHR13754:SF18">
    <property type="entry name" value="7,8-DIHYDROPTERIN-6-METHYL-4-(BETA-D-RIBOFURANOSYL)-AMINOBENZENE-5'-PHOSPHATE SYNTHASE"/>
    <property type="match status" value="1"/>
</dbReference>
<dbReference type="SUPFAM" id="SSF56281">
    <property type="entry name" value="Metallo-hydrolase/oxidoreductase"/>
    <property type="match status" value="1"/>
</dbReference>
<accession>A0A5C0XQU8</accession>
<dbReference type="CDD" id="cd07713">
    <property type="entry name" value="DHPS-like_MBL-fold"/>
    <property type="match status" value="1"/>
</dbReference>
<protein>
    <submittedName>
        <fullName evidence="2">MBL fold hydrolase</fullName>
    </submittedName>
</protein>
<dbReference type="AlphaFoldDB" id="A0A5C0XQU8"/>
<dbReference type="InterPro" id="IPR001279">
    <property type="entry name" value="Metallo-B-lactamas"/>
</dbReference>
<dbReference type="GeneID" id="41713848"/>
<dbReference type="OrthoDB" id="7773at2157"/>
<dbReference type="SMART" id="SM00849">
    <property type="entry name" value="Lactamase_B"/>
    <property type="match status" value="1"/>
</dbReference>
<evidence type="ECO:0000259" key="1">
    <source>
        <dbReference type="SMART" id="SM00849"/>
    </source>
</evidence>
<evidence type="ECO:0000313" key="2">
    <source>
        <dbReference type="EMBL" id="QEK79616.1"/>
    </source>
</evidence>
<dbReference type="InterPro" id="IPR036866">
    <property type="entry name" value="RibonucZ/Hydroxyglut_hydro"/>
</dbReference>